<evidence type="ECO:0000313" key="2">
    <source>
        <dbReference type="Proteomes" id="UP000336646"/>
    </source>
</evidence>
<organism evidence="1 2">
    <name type="scientific">Corynebacterium sanguinis</name>
    <dbReference type="NCBI Taxonomy" id="2594913"/>
    <lineage>
        <taxon>Bacteria</taxon>
        <taxon>Bacillati</taxon>
        <taxon>Actinomycetota</taxon>
        <taxon>Actinomycetes</taxon>
        <taxon>Mycobacteriales</taxon>
        <taxon>Corynebacteriaceae</taxon>
        <taxon>Corynebacterium</taxon>
    </lineage>
</organism>
<dbReference type="OrthoDB" id="9797415at2"/>
<dbReference type="PRINTS" id="PR00413">
    <property type="entry name" value="HADHALOGNASE"/>
</dbReference>
<dbReference type="PANTHER" id="PTHR43611:SF3">
    <property type="entry name" value="FLAVIN MONONUCLEOTIDE HYDROLASE 1, CHLOROPLATIC"/>
    <property type="match status" value="1"/>
</dbReference>
<evidence type="ECO:0000313" key="1">
    <source>
        <dbReference type="EMBL" id="TVS28954.1"/>
    </source>
</evidence>
<sequence>MDALLFGLSGVALELRTPAALARVEQAAGALDPERFWAVYRDLRPSYNVGDVSDVRWWQQVALRAGIDDIDVHEAVAADVDTLLEPRRAVVECLLELVDAGWTCGIVDNAPPVVASHLRSTHPWLGELDAVTFSCDIGVAKPDAAAYRVAVDAMGAKLTSTVYFDHREQWVEAAAELGMRAILFTDPDDVRKALA</sequence>
<dbReference type="InterPro" id="IPR036412">
    <property type="entry name" value="HAD-like_sf"/>
</dbReference>
<dbReference type="Pfam" id="PF00702">
    <property type="entry name" value="Hydrolase"/>
    <property type="match status" value="1"/>
</dbReference>
<dbReference type="InterPro" id="IPR023214">
    <property type="entry name" value="HAD_sf"/>
</dbReference>
<keyword evidence="1" id="KW-0378">Hydrolase</keyword>
<dbReference type="Proteomes" id="UP000336646">
    <property type="component" value="Unassembled WGS sequence"/>
</dbReference>
<proteinExistence type="predicted"/>
<comment type="caution">
    <text evidence="1">The sequence shown here is derived from an EMBL/GenBank/DDBJ whole genome shotgun (WGS) entry which is preliminary data.</text>
</comment>
<protein>
    <submittedName>
        <fullName evidence="1">HAD family hydrolase</fullName>
    </submittedName>
</protein>
<dbReference type="SUPFAM" id="SSF56784">
    <property type="entry name" value="HAD-like"/>
    <property type="match status" value="1"/>
</dbReference>
<dbReference type="EMBL" id="RXIR01000008">
    <property type="protein sequence ID" value="TVS28954.1"/>
    <property type="molecule type" value="Genomic_DNA"/>
</dbReference>
<dbReference type="InterPro" id="IPR006439">
    <property type="entry name" value="HAD-SF_hydro_IA"/>
</dbReference>
<dbReference type="GO" id="GO:0016787">
    <property type="term" value="F:hydrolase activity"/>
    <property type="evidence" value="ECO:0007669"/>
    <property type="project" value="UniProtKB-KW"/>
</dbReference>
<accession>A0A6C1TXN6</accession>
<reference evidence="1 2" key="1">
    <citation type="submission" date="2018-12" db="EMBL/GenBank/DDBJ databases">
        <title>Corynebacterium sanguinis sp. nov., a clinically-associated and environmental corynebacterium.</title>
        <authorList>
            <person name="Gonzales-Siles L."/>
            <person name="Jaen-Luchoro D."/>
            <person name="Cardew S."/>
            <person name="Inganas E."/>
            <person name="Ohlen M."/>
            <person name="Jensie-Markopolous S."/>
            <person name="Pinyeiro-Iglesias B."/>
            <person name="Molin K."/>
            <person name="Skovbjerg S."/>
            <person name="Svensson-Stadler L."/>
            <person name="Funke G."/>
            <person name="Moore E.R.B."/>
        </authorList>
    </citation>
    <scope>NUCLEOTIDE SEQUENCE [LARGE SCALE GENOMIC DNA]</scope>
    <source>
        <strain evidence="1 2">58734</strain>
    </source>
</reference>
<dbReference type="AlphaFoldDB" id="A0A6C1TXN6"/>
<gene>
    <name evidence="1" type="ORF">EKI59_05165</name>
</gene>
<dbReference type="RefSeq" id="WP_136650204.1">
    <property type="nucleotide sequence ID" value="NZ_JALXLQ010000012.1"/>
</dbReference>
<dbReference type="Gene3D" id="3.40.50.1000">
    <property type="entry name" value="HAD superfamily/HAD-like"/>
    <property type="match status" value="1"/>
</dbReference>
<name>A0A6C1TXN6_9CORY</name>
<dbReference type="PANTHER" id="PTHR43611">
    <property type="entry name" value="ALPHA-D-GLUCOSE 1-PHOSPHATE PHOSPHATASE"/>
    <property type="match status" value="1"/>
</dbReference>